<dbReference type="Pfam" id="PF03659">
    <property type="entry name" value="Glyco_hydro_71"/>
    <property type="match status" value="1"/>
</dbReference>
<dbReference type="GO" id="GO:0005886">
    <property type="term" value="C:plasma membrane"/>
    <property type="evidence" value="ECO:0007669"/>
    <property type="project" value="TreeGrafter"/>
</dbReference>
<name>A0A4Q1BFG5_TREME</name>
<dbReference type="InParanoid" id="A0A4Q1BFG5"/>
<evidence type="ECO:0000256" key="1">
    <source>
        <dbReference type="ARBA" id="ARBA00004167"/>
    </source>
</evidence>
<sequence length="749" mass="79032">MLFPTFSLSLSLLSLLTITHARPPPEPRPRGNTRHLNPSRRALTTAWNYVGCREDSTPRALAGYSYTDSKMTVESCVSTCNSKGYSLAGTEAGTECYCANAITSGKGNAKAESECKVACGGDSTEKCGASWRLSGPSSLFGHFLYSKPTYQSLGCYTDSSTRTLSPAFVSWNNMTTNVCVSYCGSQGYSYGGTEYGAQCFCGNSILSTAKSSTGCNHACNGDSSQTCGGSYAINIYSIPACGQGLTSGCNVKATATGVQPGASSSISSTSTSKSTSISTTKASTSSSTKASTTSTKASSTISSASSTSKASSTSASSTTSTSTTGPTSVVGVAKPVSATGTKYLWAHHIVGNTYSYTQSTWADDISMAASAGIDGFALNMGSDSWQPARIADAYAAAQAHGSFKLFFSFDVTSFSCSSTNDASNLANLVTTYKSSSAQATHNGKILASTFAGDGCSFGQGSVTAGWNYVRSLLTNSNTTIELIPAIFSDPAQFKTLTWLDGEFNWNSGWPMGAANLDTSSDTLYINDLGNKTYMPAVSPCFFTYYGPNSYNKDWIYRSDDWLLATRMEQLIGLRNKFDMVELISWNDYGESHYVGPIRADQPMSQGWTNNMPHTAWLPIIKLYSQAFKTGSYPSSSDSLYLWSRPHPKAATPTSPSNPRPSGADNTDDNLYVLVTLSSAATVNINSGANKASFSLPSGISKLSIGSAAGTIGANIVRGSTTVKSYDSSGTFTYVAKPTDYNFNYFVGSA</sequence>
<evidence type="ECO:0000256" key="4">
    <source>
        <dbReference type="ARBA" id="ARBA00022989"/>
    </source>
</evidence>
<feature type="domain" description="WSC" evidence="9">
    <location>
        <begin position="149"/>
        <end position="239"/>
    </location>
</feature>
<dbReference type="EMBL" id="SDIL01000161">
    <property type="protein sequence ID" value="RXK35061.1"/>
    <property type="molecule type" value="Genomic_DNA"/>
</dbReference>
<dbReference type="InterPro" id="IPR005197">
    <property type="entry name" value="Glyco_hydro_71"/>
</dbReference>
<accession>A0A4Q1BFG5</accession>
<feature type="chain" id="PRO_5020815337" description="WSC domain-containing protein" evidence="8">
    <location>
        <begin position="22"/>
        <end position="749"/>
    </location>
</feature>
<evidence type="ECO:0000256" key="5">
    <source>
        <dbReference type="ARBA" id="ARBA00023136"/>
    </source>
</evidence>
<evidence type="ECO:0000259" key="9">
    <source>
        <dbReference type="PROSITE" id="PS51212"/>
    </source>
</evidence>
<dbReference type="CDD" id="cd11577">
    <property type="entry name" value="GH71"/>
    <property type="match status" value="1"/>
</dbReference>
<dbReference type="VEuPathDB" id="FungiDB:TREMEDRAFT_44661"/>
<dbReference type="InterPro" id="IPR051836">
    <property type="entry name" value="Kremen_rcpt"/>
</dbReference>
<keyword evidence="11" id="KW-1185">Reference proteome</keyword>
<feature type="signal peptide" evidence="8">
    <location>
        <begin position="1"/>
        <end position="21"/>
    </location>
</feature>
<dbReference type="OrthoDB" id="3257981at2759"/>
<evidence type="ECO:0000256" key="7">
    <source>
        <dbReference type="SAM" id="MobiDB-lite"/>
    </source>
</evidence>
<evidence type="ECO:0000256" key="2">
    <source>
        <dbReference type="ARBA" id="ARBA00022692"/>
    </source>
</evidence>
<dbReference type="Proteomes" id="UP000289152">
    <property type="component" value="Unassembled WGS sequence"/>
</dbReference>
<dbReference type="Pfam" id="PF01822">
    <property type="entry name" value="WSC"/>
    <property type="match status" value="2"/>
</dbReference>
<keyword evidence="2" id="KW-0812">Transmembrane</keyword>
<comment type="subcellular location">
    <subcellularLocation>
        <location evidence="1">Membrane</location>
        <topology evidence="1">Single-pass membrane protein</topology>
    </subcellularLocation>
</comment>
<evidence type="ECO:0000256" key="8">
    <source>
        <dbReference type="SAM" id="SignalP"/>
    </source>
</evidence>
<gene>
    <name evidence="10" type="ORF">M231_07681</name>
</gene>
<dbReference type="PANTHER" id="PTHR24269:SF16">
    <property type="entry name" value="PROTEIN SLG1"/>
    <property type="match status" value="1"/>
</dbReference>
<dbReference type="SMART" id="SM00321">
    <property type="entry name" value="WSC"/>
    <property type="match status" value="2"/>
</dbReference>
<feature type="region of interest" description="Disordered" evidence="7">
    <location>
        <begin position="304"/>
        <end position="331"/>
    </location>
</feature>
<dbReference type="PROSITE" id="PS51212">
    <property type="entry name" value="WSC"/>
    <property type="match status" value="2"/>
</dbReference>
<dbReference type="Gene3D" id="3.20.20.80">
    <property type="entry name" value="Glycosidases"/>
    <property type="match status" value="1"/>
</dbReference>
<evidence type="ECO:0000313" key="11">
    <source>
        <dbReference type="Proteomes" id="UP000289152"/>
    </source>
</evidence>
<feature type="compositionally biased region" description="Low complexity" evidence="7">
    <location>
        <begin position="304"/>
        <end position="324"/>
    </location>
</feature>
<dbReference type="PANTHER" id="PTHR24269">
    <property type="entry name" value="KREMEN PROTEIN"/>
    <property type="match status" value="1"/>
</dbReference>
<evidence type="ECO:0000256" key="3">
    <source>
        <dbReference type="ARBA" id="ARBA00022729"/>
    </source>
</evidence>
<keyword evidence="3 8" id="KW-0732">Signal</keyword>
<feature type="domain" description="WSC" evidence="9">
    <location>
        <begin position="46"/>
        <end position="139"/>
    </location>
</feature>
<feature type="region of interest" description="Disordered" evidence="7">
    <location>
        <begin position="258"/>
        <end position="292"/>
    </location>
</feature>
<dbReference type="AlphaFoldDB" id="A0A4Q1BFG5"/>
<reference evidence="10 11" key="1">
    <citation type="submission" date="2016-06" db="EMBL/GenBank/DDBJ databases">
        <title>Evolution of pathogenesis and genome organization in the Tremellales.</title>
        <authorList>
            <person name="Cuomo C."/>
            <person name="Litvintseva A."/>
            <person name="Heitman J."/>
            <person name="Chen Y."/>
            <person name="Sun S."/>
            <person name="Springer D."/>
            <person name="Dromer F."/>
            <person name="Young S."/>
            <person name="Zeng Q."/>
            <person name="Chapman S."/>
            <person name="Gujja S."/>
            <person name="Saif S."/>
            <person name="Birren B."/>
        </authorList>
    </citation>
    <scope>NUCLEOTIDE SEQUENCE [LARGE SCALE GENOMIC DNA]</scope>
    <source>
        <strain evidence="10 11">ATCC 28783</strain>
    </source>
</reference>
<dbReference type="GO" id="GO:0051118">
    <property type="term" value="F:glucan endo-1,3-alpha-glucosidase activity"/>
    <property type="evidence" value="ECO:0007669"/>
    <property type="project" value="InterPro"/>
</dbReference>
<feature type="compositionally biased region" description="Low complexity" evidence="7">
    <location>
        <begin position="262"/>
        <end position="292"/>
    </location>
</feature>
<keyword evidence="5" id="KW-0472">Membrane</keyword>
<evidence type="ECO:0000313" key="10">
    <source>
        <dbReference type="EMBL" id="RXK35061.1"/>
    </source>
</evidence>
<evidence type="ECO:0000256" key="6">
    <source>
        <dbReference type="ARBA" id="ARBA00023180"/>
    </source>
</evidence>
<proteinExistence type="predicted"/>
<dbReference type="InterPro" id="IPR002889">
    <property type="entry name" value="WSC_carb-bd"/>
</dbReference>
<dbReference type="STRING" id="5217.A0A4Q1BFG5"/>
<keyword evidence="6" id="KW-0325">Glycoprotein</keyword>
<keyword evidence="4" id="KW-1133">Transmembrane helix</keyword>
<protein>
    <recommendedName>
        <fullName evidence="9">WSC domain-containing protein</fullName>
    </recommendedName>
</protein>
<comment type="caution">
    <text evidence="10">The sequence shown here is derived from an EMBL/GenBank/DDBJ whole genome shotgun (WGS) entry which is preliminary data.</text>
</comment>
<organism evidence="10 11">
    <name type="scientific">Tremella mesenterica</name>
    <name type="common">Jelly fungus</name>
    <dbReference type="NCBI Taxonomy" id="5217"/>
    <lineage>
        <taxon>Eukaryota</taxon>
        <taxon>Fungi</taxon>
        <taxon>Dikarya</taxon>
        <taxon>Basidiomycota</taxon>
        <taxon>Agaricomycotina</taxon>
        <taxon>Tremellomycetes</taxon>
        <taxon>Tremellales</taxon>
        <taxon>Tremellaceae</taxon>
        <taxon>Tremella</taxon>
    </lineage>
</organism>